<evidence type="ECO:0000313" key="4">
    <source>
        <dbReference type="Proteomes" id="UP001165085"/>
    </source>
</evidence>
<dbReference type="OrthoDB" id="10535974at2759"/>
<feature type="transmembrane region" description="Helical" evidence="2">
    <location>
        <begin position="220"/>
        <end position="242"/>
    </location>
</feature>
<dbReference type="AlphaFoldDB" id="A0A9W6ZL33"/>
<dbReference type="Proteomes" id="UP001165085">
    <property type="component" value="Unassembled WGS sequence"/>
</dbReference>
<keyword evidence="2" id="KW-1133">Transmembrane helix</keyword>
<keyword evidence="2" id="KW-0472">Membrane</keyword>
<protein>
    <submittedName>
        <fullName evidence="3">Uncharacterized protein</fullName>
    </submittedName>
</protein>
<feature type="transmembrane region" description="Helical" evidence="2">
    <location>
        <begin position="125"/>
        <end position="147"/>
    </location>
</feature>
<feature type="coiled-coil region" evidence="1">
    <location>
        <begin position="471"/>
        <end position="498"/>
    </location>
</feature>
<sequence>MASCSACPQGLTNDDGLCAVLSCKTDEFNNAEKCEKCNNTVSIFIIVGSILSFILVTFYVDKLASGTSKGRQKMIRLKVLATFFQTSELTTMVKISWPTIIFWVMPFRLPLSDAGCLASDMNDEGQMMIAAFFIFTLAPPVLMYLATDFARRNPAFKQSVSNTVIFLATIWYTPVLQMVGKMYDCYEDPDRPGSTYLVADPKLKCYDINAGYIDMSIQRYLLHFVAISIALVVGVGFPYFIVHSIKKLKRSSKLNMESSLASLYQYYSPSMPYFEAIQMLRKAALIFTLSMSGVLGLSPLVQSLSCFSINFIFFILLYFTEPLVYFSCSLLKNRNLNNLSELLGAGVTLAGSILAVIGAISKNNQDTVNVLGILFVIVNVTFAATFFYGFHVDMKRTAEAKAALTERSPTINKDGMTTSLTRDYSISLKLKIAVKEAEEDFDEVIGFIASTEGKVKDEIATEMGLVRSQVIVAINNELKSAQKMLRKKQNENTEHDDEADQKLIFTEYKNMLDRVNADFSEHTKQSISELDDFAAIAKRGRFEFLDYLRILDITLSTPNPLDLPIYDPDPSGKTYSVTFVAPGSLGLGVQSFLNTVSITDTSGVSAGEMLVHGFRGD</sequence>
<feature type="transmembrane region" description="Helical" evidence="2">
    <location>
        <begin position="342"/>
        <end position="361"/>
    </location>
</feature>
<accession>A0A9W6ZL33</accession>
<reference evidence="4" key="1">
    <citation type="journal article" date="2023" name="Commun. Biol.">
        <title>Genome analysis of Parmales, the sister group of diatoms, reveals the evolutionary specialization of diatoms from phago-mixotrophs to photoautotrophs.</title>
        <authorList>
            <person name="Ban H."/>
            <person name="Sato S."/>
            <person name="Yoshikawa S."/>
            <person name="Yamada K."/>
            <person name="Nakamura Y."/>
            <person name="Ichinomiya M."/>
            <person name="Sato N."/>
            <person name="Blanc-Mathieu R."/>
            <person name="Endo H."/>
            <person name="Kuwata A."/>
            <person name="Ogata H."/>
        </authorList>
    </citation>
    <scope>NUCLEOTIDE SEQUENCE [LARGE SCALE GENOMIC DNA]</scope>
    <source>
        <strain evidence="4">NIES 3701</strain>
    </source>
</reference>
<evidence type="ECO:0000313" key="3">
    <source>
        <dbReference type="EMBL" id="GMH52464.1"/>
    </source>
</evidence>
<feature type="transmembrane region" description="Helical" evidence="2">
    <location>
        <begin position="307"/>
        <end position="330"/>
    </location>
</feature>
<dbReference type="PANTHER" id="PTHR11319:SF35">
    <property type="entry name" value="OUTER MEMBRANE PROTEIN PMPC-RELATED"/>
    <property type="match status" value="1"/>
</dbReference>
<organism evidence="3 4">
    <name type="scientific">Triparma strigata</name>
    <dbReference type="NCBI Taxonomy" id="1606541"/>
    <lineage>
        <taxon>Eukaryota</taxon>
        <taxon>Sar</taxon>
        <taxon>Stramenopiles</taxon>
        <taxon>Ochrophyta</taxon>
        <taxon>Bolidophyceae</taxon>
        <taxon>Parmales</taxon>
        <taxon>Triparmaceae</taxon>
        <taxon>Triparma</taxon>
    </lineage>
</organism>
<evidence type="ECO:0000256" key="1">
    <source>
        <dbReference type="SAM" id="Coils"/>
    </source>
</evidence>
<keyword evidence="1" id="KW-0175">Coiled coil</keyword>
<feature type="transmembrane region" description="Helical" evidence="2">
    <location>
        <begin position="41"/>
        <end position="60"/>
    </location>
</feature>
<keyword evidence="4" id="KW-1185">Reference proteome</keyword>
<evidence type="ECO:0000256" key="2">
    <source>
        <dbReference type="SAM" id="Phobius"/>
    </source>
</evidence>
<gene>
    <name evidence="3" type="ORF">TrST_g5616</name>
</gene>
<feature type="transmembrane region" description="Helical" evidence="2">
    <location>
        <begin position="283"/>
        <end position="301"/>
    </location>
</feature>
<comment type="caution">
    <text evidence="3">The sequence shown here is derived from an EMBL/GenBank/DDBJ whole genome shotgun (WGS) entry which is preliminary data.</text>
</comment>
<feature type="transmembrane region" description="Helical" evidence="2">
    <location>
        <begin position="367"/>
        <end position="390"/>
    </location>
</feature>
<keyword evidence="2" id="KW-0812">Transmembrane</keyword>
<name>A0A9W6ZL33_9STRA</name>
<dbReference type="EMBL" id="BRXY01000011">
    <property type="protein sequence ID" value="GMH52464.1"/>
    <property type="molecule type" value="Genomic_DNA"/>
</dbReference>
<feature type="transmembrane region" description="Helical" evidence="2">
    <location>
        <begin position="159"/>
        <end position="179"/>
    </location>
</feature>
<dbReference type="PANTHER" id="PTHR11319">
    <property type="entry name" value="G PROTEIN-COUPLED RECEPTOR-RELATED"/>
    <property type="match status" value="1"/>
</dbReference>
<proteinExistence type="predicted"/>